<sequence length="402" mass="47497">MMHWQNILKSVIFAQSHPLRSHVHDKTLRKGQMGIKVWIGNAYWRIGGTGSLIGNGLLNTYKKVVVKSIWLYWQEGLMIIYVPRLDMEWRFVRKKSKELKVIDGSLIDYYEFNFYKRQSQMKLSQRGIGIYKEVKLDCTFGIKTTMWVFEESTMKLNNAIQMQNHKSQRRWRIKCYGDTQSNVKVKLLKRFQCLITGLDIIGQVFKNQCPIRQSQICHSQQRIDYAMSMSQSQHYYWVLLNPNLSWKITIEYFTKYIQMAKYTHLKLELYWSWACLNAIWARSYLCPRIRLARLVQLFINAEDATKIMGNEQFKRRDYKSDLNTFRLLKFDPKLIVGPSLKFDLPFVNQVFSDLPKTANKFVFILVIPSFEARYGRMPPDIARSLHDSPSTAATWEDISSLL</sequence>
<keyword evidence="2" id="KW-1185">Reference proteome</keyword>
<evidence type="ECO:0000313" key="2">
    <source>
        <dbReference type="Proteomes" id="UP001056120"/>
    </source>
</evidence>
<accession>A0ACB9JE92</accession>
<organism evidence="1 2">
    <name type="scientific">Smallanthus sonchifolius</name>
    <dbReference type="NCBI Taxonomy" id="185202"/>
    <lineage>
        <taxon>Eukaryota</taxon>
        <taxon>Viridiplantae</taxon>
        <taxon>Streptophyta</taxon>
        <taxon>Embryophyta</taxon>
        <taxon>Tracheophyta</taxon>
        <taxon>Spermatophyta</taxon>
        <taxon>Magnoliopsida</taxon>
        <taxon>eudicotyledons</taxon>
        <taxon>Gunneridae</taxon>
        <taxon>Pentapetalae</taxon>
        <taxon>asterids</taxon>
        <taxon>campanulids</taxon>
        <taxon>Asterales</taxon>
        <taxon>Asteraceae</taxon>
        <taxon>Asteroideae</taxon>
        <taxon>Heliantheae alliance</taxon>
        <taxon>Millerieae</taxon>
        <taxon>Smallanthus</taxon>
    </lineage>
</organism>
<dbReference type="Proteomes" id="UP001056120">
    <property type="component" value="Linkage Group LG04"/>
</dbReference>
<gene>
    <name evidence="1" type="ORF">L1987_11382</name>
</gene>
<evidence type="ECO:0000313" key="1">
    <source>
        <dbReference type="EMBL" id="KAI3817587.1"/>
    </source>
</evidence>
<reference evidence="1 2" key="2">
    <citation type="journal article" date="2022" name="Mol. Ecol. Resour.">
        <title>The genomes of chicory, endive, great burdock and yacon provide insights into Asteraceae paleo-polyploidization history and plant inulin production.</title>
        <authorList>
            <person name="Fan W."/>
            <person name="Wang S."/>
            <person name="Wang H."/>
            <person name="Wang A."/>
            <person name="Jiang F."/>
            <person name="Liu H."/>
            <person name="Zhao H."/>
            <person name="Xu D."/>
            <person name="Zhang Y."/>
        </authorList>
    </citation>
    <scope>NUCLEOTIDE SEQUENCE [LARGE SCALE GENOMIC DNA]</scope>
    <source>
        <strain evidence="2">cv. Yunnan</strain>
        <tissue evidence="1">Leaves</tissue>
    </source>
</reference>
<reference evidence="2" key="1">
    <citation type="journal article" date="2022" name="Mol. Ecol. Resour.">
        <title>The genomes of chicory, endive, great burdock and yacon provide insights into Asteraceae palaeo-polyploidization history and plant inulin production.</title>
        <authorList>
            <person name="Fan W."/>
            <person name="Wang S."/>
            <person name="Wang H."/>
            <person name="Wang A."/>
            <person name="Jiang F."/>
            <person name="Liu H."/>
            <person name="Zhao H."/>
            <person name="Xu D."/>
            <person name="Zhang Y."/>
        </authorList>
    </citation>
    <scope>NUCLEOTIDE SEQUENCE [LARGE SCALE GENOMIC DNA]</scope>
    <source>
        <strain evidence="2">cv. Yunnan</strain>
    </source>
</reference>
<comment type="caution">
    <text evidence="1">The sequence shown here is derived from an EMBL/GenBank/DDBJ whole genome shotgun (WGS) entry which is preliminary data.</text>
</comment>
<proteinExistence type="predicted"/>
<protein>
    <submittedName>
        <fullName evidence="1">Uncharacterized protein</fullName>
    </submittedName>
</protein>
<dbReference type="EMBL" id="CM042021">
    <property type="protein sequence ID" value="KAI3817587.1"/>
    <property type="molecule type" value="Genomic_DNA"/>
</dbReference>
<name>A0ACB9JE92_9ASTR</name>